<sequence length="385" mass="41734">MILPPATLGMLGGGQLGRFFVAAAHEMGYFVRVLDPDPHSPAGLIADRHLIAAYDDYAALDELAQGCAAITTEFENVPAGTLDYLDKFVVVRPSAAAVSVCQNRIAEKSFLREHGLPHAEFLAVHGEQDLRAASDSLFPGILKVARFGYDGKGQAVVNDRDQALAAFQHFKGEICVLEQKLMLERELSVVLARDEGGGIASFPTVENSHRKGILDVSLVPARAAAELRERAIELAAQIAQHLGYIGTLAVEFFVVDDALVINEMAPRPHNSGHYTLDACITSQFEQQVRALCGLPLGETRAHSAAAMVNLLGDLWYEVGPTGHRHREPDWSKLYAFPGLKLHLYGKHHARPGRKMGHFTVLDADPERAHALAVAARAAIGITDAH</sequence>
<dbReference type="InterPro" id="IPR005875">
    <property type="entry name" value="PurK"/>
</dbReference>
<comment type="similarity">
    <text evidence="5 6">Belongs to the PurK/PurT family.</text>
</comment>
<dbReference type="InterPro" id="IPR011761">
    <property type="entry name" value="ATP-grasp"/>
</dbReference>
<keyword evidence="1 5" id="KW-0436">Ligase</keyword>
<dbReference type="SUPFAM" id="SSF52440">
    <property type="entry name" value="PreATP-grasp domain"/>
    <property type="match status" value="1"/>
</dbReference>
<dbReference type="EC" id="6.3.4.18" evidence="5 6"/>
<dbReference type="InterPro" id="IPR011054">
    <property type="entry name" value="Rudment_hybrid_motif"/>
</dbReference>
<evidence type="ECO:0000256" key="2">
    <source>
        <dbReference type="ARBA" id="ARBA00022741"/>
    </source>
</evidence>
<evidence type="ECO:0000256" key="4">
    <source>
        <dbReference type="ARBA" id="ARBA00022840"/>
    </source>
</evidence>
<keyword evidence="2 5" id="KW-0547">Nucleotide-binding</keyword>
<feature type="binding site" evidence="5">
    <location>
        <position position="186"/>
    </location>
    <ligand>
        <name>ATP</name>
        <dbReference type="ChEBI" id="CHEBI:30616"/>
    </ligand>
</feature>
<dbReference type="SUPFAM" id="SSF51246">
    <property type="entry name" value="Rudiment single hybrid motif"/>
    <property type="match status" value="1"/>
</dbReference>
<dbReference type="PROSITE" id="PS50975">
    <property type="entry name" value="ATP_GRASP"/>
    <property type="match status" value="1"/>
</dbReference>
<dbReference type="HOGENOM" id="CLU_011534_0_1_4"/>
<dbReference type="Gene3D" id="3.40.50.20">
    <property type="match status" value="1"/>
</dbReference>
<dbReference type="InterPro" id="IPR040686">
    <property type="entry name" value="PurK_C"/>
</dbReference>
<dbReference type="NCBIfam" id="TIGR01161">
    <property type="entry name" value="purK"/>
    <property type="match status" value="1"/>
</dbReference>
<evidence type="ECO:0000256" key="5">
    <source>
        <dbReference type="HAMAP-Rule" id="MF_01928"/>
    </source>
</evidence>
<keyword evidence="3 5" id="KW-0658">Purine biosynthesis</keyword>
<feature type="binding site" evidence="5">
    <location>
        <begin position="178"/>
        <end position="181"/>
    </location>
    <ligand>
        <name>ATP</name>
        <dbReference type="ChEBI" id="CHEBI:30616"/>
    </ligand>
</feature>
<dbReference type="GO" id="GO:0004638">
    <property type="term" value="F:phosphoribosylaminoimidazole carboxylase activity"/>
    <property type="evidence" value="ECO:0007669"/>
    <property type="project" value="InterPro"/>
</dbReference>
<feature type="binding site" evidence="5">
    <location>
        <position position="209"/>
    </location>
    <ligand>
        <name>ATP</name>
        <dbReference type="ChEBI" id="CHEBI:30616"/>
    </ligand>
</feature>
<evidence type="ECO:0000256" key="1">
    <source>
        <dbReference type="ARBA" id="ARBA00022598"/>
    </source>
</evidence>
<dbReference type="Pfam" id="PF02222">
    <property type="entry name" value="ATP-grasp"/>
    <property type="match status" value="1"/>
</dbReference>
<dbReference type="AlphaFoldDB" id="C7RV50"/>
<accession>C7RV50</accession>
<dbReference type="InterPro" id="IPR003135">
    <property type="entry name" value="ATP-grasp_carboxylate-amine"/>
</dbReference>
<dbReference type="GO" id="GO:0034028">
    <property type="term" value="F:5-(carboxyamino)imidazole ribonucleotide synthase activity"/>
    <property type="evidence" value="ECO:0007669"/>
    <property type="project" value="UniProtKB-UniRule"/>
</dbReference>
<dbReference type="Gene3D" id="3.30.470.20">
    <property type="entry name" value="ATP-grasp fold, B domain"/>
    <property type="match status" value="1"/>
</dbReference>
<keyword evidence="4 5" id="KW-0067">ATP-binding</keyword>
<dbReference type="Pfam" id="PF17769">
    <property type="entry name" value="PurK_C"/>
    <property type="match status" value="1"/>
</dbReference>
<dbReference type="Pfam" id="PF22660">
    <property type="entry name" value="RS_preATP-grasp-like"/>
    <property type="match status" value="1"/>
</dbReference>
<evidence type="ECO:0000256" key="6">
    <source>
        <dbReference type="RuleBase" id="RU361200"/>
    </source>
</evidence>
<dbReference type="eggNOG" id="COG0026">
    <property type="taxonomic scope" value="Bacteria"/>
</dbReference>
<protein>
    <recommendedName>
        <fullName evidence="5 6">N5-carboxyaminoimidazole ribonucleotide synthase</fullName>
        <shortName evidence="5 6">N5-CAIR synthase</shortName>
        <ecNumber evidence="5 6">6.3.4.18</ecNumber>
    </recommendedName>
    <alternativeName>
        <fullName evidence="5 6">5-(carboxyamino)imidazole ribonucleotide synthetase</fullName>
    </alternativeName>
</protein>
<feature type="binding site" evidence="5">
    <location>
        <begin position="262"/>
        <end position="263"/>
    </location>
    <ligand>
        <name>ATP</name>
        <dbReference type="ChEBI" id="CHEBI:30616"/>
    </ligand>
</feature>
<organism evidence="8">
    <name type="scientific">Accumulibacter regalis</name>
    <dbReference type="NCBI Taxonomy" id="522306"/>
    <lineage>
        <taxon>Bacteria</taxon>
        <taxon>Pseudomonadati</taxon>
        <taxon>Pseudomonadota</taxon>
        <taxon>Betaproteobacteria</taxon>
        <taxon>Candidatus Accumulibacter</taxon>
    </lineage>
</organism>
<feature type="binding site" evidence="5">
    <location>
        <begin position="148"/>
        <end position="154"/>
    </location>
    <ligand>
        <name>ATP</name>
        <dbReference type="ChEBI" id="CHEBI:30616"/>
    </ligand>
</feature>
<dbReference type="STRING" id="522306.CAP2UW1_1828"/>
<comment type="pathway">
    <text evidence="5 6">Purine metabolism; IMP biosynthesis via de novo pathway; 5-amino-1-(5-phospho-D-ribosyl)imidazole-4-carboxylate from 5-amino-1-(5-phospho-D-ribosyl)imidazole (N5-CAIR route): step 1/2.</text>
</comment>
<gene>
    <name evidence="5 6" type="primary">purK</name>
    <name evidence="8" type="ordered locus">CAP2UW1_1828</name>
</gene>
<reference evidence="8" key="2">
    <citation type="submission" date="2009-09" db="EMBL/GenBank/DDBJ databases">
        <title>Complete sequence of chromosome of Candidatus Accumulibacter phosphatis clade IIA str. UW-1.</title>
        <authorList>
            <consortium name="US DOE Joint Genome Institute"/>
            <person name="Martin H.G."/>
            <person name="Ivanova N."/>
            <person name="Kunin V."/>
            <person name="Warnecke F."/>
            <person name="Barry K."/>
            <person name="He S."/>
            <person name="Salamov A."/>
            <person name="Szeto E."/>
            <person name="Dalin E."/>
            <person name="Pangilinan J.L."/>
            <person name="Lapidus A."/>
            <person name="Lowry S."/>
            <person name="Kyrpides N.C."/>
            <person name="McMahon K.D."/>
            <person name="Hugenholtz P."/>
        </authorList>
    </citation>
    <scope>NUCLEOTIDE SEQUENCE [LARGE SCALE GENOMIC DNA]</scope>
    <source>
        <strain evidence="8">UW-1</strain>
    </source>
</reference>
<keyword evidence="8" id="KW-0456">Lyase</keyword>
<feature type="domain" description="ATP-grasp" evidence="7">
    <location>
        <begin position="108"/>
        <end position="292"/>
    </location>
</feature>
<dbReference type="GO" id="GO:0046872">
    <property type="term" value="F:metal ion binding"/>
    <property type="evidence" value="ECO:0007669"/>
    <property type="project" value="InterPro"/>
</dbReference>
<dbReference type="GO" id="GO:0006189">
    <property type="term" value="P:'de novo' IMP biosynthetic process"/>
    <property type="evidence" value="ECO:0007669"/>
    <property type="project" value="UniProtKB-UniRule"/>
</dbReference>
<dbReference type="NCBIfam" id="NF004676">
    <property type="entry name" value="PRK06019.1-2"/>
    <property type="match status" value="1"/>
</dbReference>
<dbReference type="InterPro" id="IPR016185">
    <property type="entry name" value="PreATP-grasp_dom_sf"/>
</dbReference>
<dbReference type="FunFam" id="3.30.470.20:FF:000029">
    <property type="entry name" value="N5-carboxyaminoimidazole ribonucleotide synthase"/>
    <property type="match status" value="1"/>
</dbReference>
<comment type="subunit">
    <text evidence="5 6">Homodimer.</text>
</comment>
<dbReference type="InterPro" id="IPR013815">
    <property type="entry name" value="ATP_grasp_subdomain_1"/>
</dbReference>
<dbReference type="SUPFAM" id="SSF56059">
    <property type="entry name" value="Glutathione synthetase ATP-binding domain-like"/>
    <property type="match status" value="1"/>
</dbReference>
<evidence type="ECO:0000313" key="8">
    <source>
        <dbReference type="EMBL" id="ACV35129.1"/>
    </source>
</evidence>
<dbReference type="HAMAP" id="MF_01928">
    <property type="entry name" value="PurK"/>
    <property type="match status" value="1"/>
</dbReference>
<dbReference type="PANTHER" id="PTHR11609">
    <property type="entry name" value="PURINE BIOSYNTHESIS PROTEIN 6/7, PUR6/7"/>
    <property type="match status" value="1"/>
</dbReference>
<reference evidence="8" key="1">
    <citation type="submission" date="2009-08" db="EMBL/GenBank/DDBJ databases">
        <authorList>
            <consortium name="US DOE Joint Genome Institute"/>
            <person name="Lucas S."/>
            <person name="Copeland A."/>
            <person name="Lapidus A."/>
            <person name="Glavina del Rio T."/>
            <person name="Dalin E."/>
            <person name="Tice H."/>
            <person name="Bruce D."/>
            <person name="Barry K."/>
            <person name="Pitluck S."/>
            <person name="Lowry S."/>
            <person name="Larimer F."/>
            <person name="Land M."/>
            <person name="Hauser L."/>
            <person name="Kyrpides N."/>
            <person name="Ivanova N."/>
            <person name="McMahon K.D."/>
            <person name="Hugenholtz P."/>
        </authorList>
    </citation>
    <scope>NUCLEOTIDE SEQUENCE</scope>
    <source>
        <strain evidence="8">UW-1</strain>
    </source>
</reference>
<dbReference type="GO" id="GO:0005829">
    <property type="term" value="C:cytosol"/>
    <property type="evidence" value="ECO:0007669"/>
    <property type="project" value="TreeGrafter"/>
</dbReference>
<dbReference type="EMBL" id="CP001715">
    <property type="protein sequence ID" value="ACV35129.1"/>
    <property type="molecule type" value="Genomic_DNA"/>
</dbReference>
<proteinExistence type="inferred from homology"/>
<dbReference type="InterPro" id="IPR054350">
    <property type="entry name" value="PurT/PurK_preATP-grasp"/>
</dbReference>
<comment type="catalytic activity">
    <reaction evidence="5 6">
        <text>5-amino-1-(5-phospho-beta-D-ribosyl)imidazole + hydrogencarbonate + ATP = 5-carboxyamino-1-(5-phospho-D-ribosyl)imidazole + ADP + phosphate + 2 H(+)</text>
        <dbReference type="Rhea" id="RHEA:19317"/>
        <dbReference type="ChEBI" id="CHEBI:15378"/>
        <dbReference type="ChEBI" id="CHEBI:17544"/>
        <dbReference type="ChEBI" id="CHEBI:30616"/>
        <dbReference type="ChEBI" id="CHEBI:43474"/>
        <dbReference type="ChEBI" id="CHEBI:58730"/>
        <dbReference type="ChEBI" id="CHEBI:137981"/>
        <dbReference type="ChEBI" id="CHEBI:456216"/>
        <dbReference type="EC" id="6.3.4.18"/>
    </reaction>
</comment>
<comment type="function">
    <text evidence="6">Catalyzes the ATP-dependent conversion of 5-aminoimidazole ribonucleotide (AIR) and HCO(3)- to N5-carboxyaminoimidazole ribonucleotide (N5-CAIR).</text>
</comment>
<feature type="binding site" evidence="5">
    <location>
        <position position="104"/>
    </location>
    <ligand>
        <name>ATP</name>
        <dbReference type="ChEBI" id="CHEBI:30616"/>
    </ligand>
</feature>
<comment type="function">
    <text evidence="5">Catalyzes the ATP-dependent conversion of 5-aminoimidazole ribonucleotide (AIR) and HCO(3)(-) to N5-carboxyaminoimidazole ribonucleotide (N5-CAIR).</text>
</comment>
<dbReference type="PANTHER" id="PTHR11609:SF5">
    <property type="entry name" value="PHOSPHORIBOSYLAMINOIMIDAZOLE CARBOXYLASE"/>
    <property type="match status" value="1"/>
</dbReference>
<dbReference type="GO" id="GO:0005524">
    <property type="term" value="F:ATP binding"/>
    <property type="evidence" value="ECO:0007669"/>
    <property type="project" value="UniProtKB-UniRule"/>
</dbReference>
<dbReference type="Gene3D" id="3.30.1490.20">
    <property type="entry name" value="ATP-grasp fold, A domain"/>
    <property type="match status" value="1"/>
</dbReference>
<dbReference type="UniPathway" id="UPA00074">
    <property type="reaction ID" value="UER00942"/>
</dbReference>
<dbReference type="NCBIfam" id="NF004679">
    <property type="entry name" value="PRK06019.1-5"/>
    <property type="match status" value="1"/>
</dbReference>
<evidence type="ECO:0000256" key="3">
    <source>
        <dbReference type="ARBA" id="ARBA00022755"/>
    </source>
</evidence>
<evidence type="ECO:0000259" key="7">
    <source>
        <dbReference type="PROSITE" id="PS50975"/>
    </source>
</evidence>
<dbReference type="KEGG" id="app:CAP2UW1_1828"/>
<name>C7RV50_ACCRE</name>
<dbReference type="NCBIfam" id="NF004677">
    <property type="entry name" value="PRK06019.1-3"/>
    <property type="match status" value="1"/>
</dbReference>
<feature type="binding site" evidence="5">
    <location>
        <position position="143"/>
    </location>
    <ligand>
        <name>ATP</name>
        <dbReference type="ChEBI" id="CHEBI:30616"/>
    </ligand>
</feature>
<dbReference type="OrthoDB" id="9804625at2"/>